<evidence type="ECO:0000259" key="1">
    <source>
        <dbReference type="Pfam" id="PF14301"/>
    </source>
</evidence>
<dbReference type="InterPro" id="IPR025484">
    <property type="entry name" value="DUF4376"/>
</dbReference>
<protein>
    <recommendedName>
        <fullName evidence="1">DUF4376 domain-containing protein</fullName>
    </recommendedName>
</protein>
<name>A0A8S5R1Q3_9CAUD</name>
<dbReference type="Pfam" id="PF14301">
    <property type="entry name" value="DUF4376"/>
    <property type="match status" value="1"/>
</dbReference>
<sequence length="227" mass="25445">MYAIIRNNLVIGTTDELNYIKLQDNGCYGQDKSSNPKGIAFMSVAYNILGTNGIGCPESVEIREVDEETLKQLPKFDYLGEAMDKKCIELSAICNKTIIDGIDYNGKHYSLTAADQTNIDSMFNSIVLGANSFPYHADGEECAVMDAKSITELYMVYKTHVTYHTTYFNMLKAQMKTYTEPSKVYGVQYGEELNDTFKAKMNEMLTAAQEQMNNIVNKLDGAFNVSK</sequence>
<organism evidence="2">
    <name type="scientific">Siphoviridae sp. ct6d71</name>
    <dbReference type="NCBI Taxonomy" id="2826298"/>
    <lineage>
        <taxon>Viruses</taxon>
        <taxon>Duplodnaviria</taxon>
        <taxon>Heunggongvirae</taxon>
        <taxon>Uroviricota</taxon>
        <taxon>Caudoviricetes</taxon>
    </lineage>
</organism>
<dbReference type="EMBL" id="BK015797">
    <property type="protein sequence ID" value="DAE25431.1"/>
    <property type="molecule type" value="Genomic_DNA"/>
</dbReference>
<reference evidence="2" key="1">
    <citation type="journal article" date="2021" name="Proc. Natl. Acad. Sci. U.S.A.">
        <title>A Catalog of Tens of Thousands of Viruses from Human Metagenomes Reveals Hidden Associations with Chronic Diseases.</title>
        <authorList>
            <person name="Tisza M.J."/>
            <person name="Buck C.B."/>
        </authorList>
    </citation>
    <scope>NUCLEOTIDE SEQUENCE</scope>
    <source>
        <strain evidence="2">Ct6d71</strain>
    </source>
</reference>
<evidence type="ECO:0000313" key="2">
    <source>
        <dbReference type="EMBL" id="DAE25431.1"/>
    </source>
</evidence>
<feature type="domain" description="DUF4376" evidence="1">
    <location>
        <begin position="85"/>
        <end position="177"/>
    </location>
</feature>
<accession>A0A8S5R1Q3</accession>
<proteinExistence type="predicted"/>